<dbReference type="Pfam" id="PF13843">
    <property type="entry name" value="DDE_Tnp_1_7"/>
    <property type="match status" value="2"/>
</dbReference>
<evidence type="ECO:0000313" key="3">
    <source>
        <dbReference type="Proteomes" id="UP001159363"/>
    </source>
</evidence>
<dbReference type="InterPro" id="IPR029526">
    <property type="entry name" value="PGBD"/>
</dbReference>
<sequence>MSFFNETLINSVVFHKNLYATQKGKPFVPTVVSEIKTFIGINVYMGITVKPNYRDYWSTEPDLGESYVSQLMPVKWFSFLLSHLHLNKNVLVPDRNSPNHDKLYKLRPFLEHMQAMFLDCYKPHQKQAIDESMSGRDFDRMSGRKEAHFVYGQFLLIVSSLQHLEVDQANYSCGTVNPRRKYLPKLKEEKQLQGGEFDYRVSDDGVAVYRWKDNRAIKIISSCHDPAEVSIVNRKVKDGTLKAINFPIVVKDYNANMNFVDNFDRLKGTTLQTGKAINGG</sequence>
<gene>
    <name evidence="2" type="ORF">PR048_018347</name>
</gene>
<dbReference type="Proteomes" id="UP001159363">
    <property type="component" value="Chromosome 5"/>
</dbReference>
<keyword evidence="3" id="KW-1185">Reference proteome</keyword>
<accession>A0ABQ9HC50</accession>
<proteinExistence type="predicted"/>
<feature type="domain" description="PiggyBac transposable element-derived protein" evidence="1">
    <location>
        <begin position="145"/>
        <end position="266"/>
    </location>
</feature>
<evidence type="ECO:0000313" key="2">
    <source>
        <dbReference type="EMBL" id="KAJ8881861.1"/>
    </source>
</evidence>
<protein>
    <recommendedName>
        <fullName evidence="1">PiggyBac transposable element-derived protein domain-containing protein</fullName>
    </recommendedName>
</protein>
<name>A0ABQ9HC50_9NEOP</name>
<feature type="domain" description="PiggyBac transposable element-derived protein" evidence="1">
    <location>
        <begin position="2"/>
        <end position="134"/>
    </location>
</feature>
<dbReference type="PANTHER" id="PTHR46599">
    <property type="entry name" value="PIGGYBAC TRANSPOSABLE ELEMENT-DERIVED PROTEIN 4"/>
    <property type="match status" value="1"/>
</dbReference>
<dbReference type="PANTHER" id="PTHR46599:SF3">
    <property type="entry name" value="PIGGYBAC TRANSPOSABLE ELEMENT-DERIVED PROTEIN 4"/>
    <property type="match status" value="1"/>
</dbReference>
<dbReference type="EMBL" id="JARBHB010000006">
    <property type="protein sequence ID" value="KAJ8881861.1"/>
    <property type="molecule type" value="Genomic_DNA"/>
</dbReference>
<comment type="caution">
    <text evidence="2">The sequence shown here is derived from an EMBL/GenBank/DDBJ whole genome shotgun (WGS) entry which is preliminary data.</text>
</comment>
<evidence type="ECO:0000259" key="1">
    <source>
        <dbReference type="Pfam" id="PF13843"/>
    </source>
</evidence>
<reference evidence="2 3" key="1">
    <citation type="submission" date="2023-02" db="EMBL/GenBank/DDBJ databases">
        <title>LHISI_Scaffold_Assembly.</title>
        <authorList>
            <person name="Stuart O.P."/>
            <person name="Cleave R."/>
            <person name="Magrath M.J.L."/>
            <person name="Mikheyev A.S."/>
        </authorList>
    </citation>
    <scope>NUCLEOTIDE SEQUENCE [LARGE SCALE GENOMIC DNA]</scope>
    <source>
        <strain evidence="2">Daus_M_001</strain>
        <tissue evidence="2">Leg muscle</tissue>
    </source>
</reference>
<organism evidence="2 3">
    <name type="scientific">Dryococelus australis</name>
    <dbReference type="NCBI Taxonomy" id="614101"/>
    <lineage>
        <taxon>Eukaryota</taxon>
        <taxon>Metazoa</taxon>
        <taxon>Ecdysozoa</taxon>
        <taxon>Arthropoda</taxon>
        <taxon>Hexapoda</taxon>
        <taxon>Insecta</taxon>
        <taxon>Pterygota</taxon>
        <taxon>Neoptera</taxon>
        <taxon>Polyneoptera</taxon>
        <taxon>Phasmatodea</taxon>
        <taxon>Verophasmatodea</taxon>
        <taxon>Anareolatae</taxon>
        <taxon>Phasmatidae</taxon>
        <taxon>Eurycanthinae</taxon>
        <taxon>Dryococelus</taxon>
    </lineage>
</organism>